<reference evidence="1" key="1">
    <citation type="journal article" date="2020" name="Nature">
        <title>Giant virus diversity and host interactions through global metagenomics.</title>
        <authorList>
            <person name="Schulz F."/>
            <person name="Roux S."/>
            <person name="Paez-Espino D."/>
            <person name="Jungbluth S."/>
            <person name="Walsh D.A."/>
            <person name="Denef V.J."/>
            <person name="McMahon K.D."/>
            <person name="Konstantinidis K.T."/>
            <person name="Eloe-Fadrosh E.A."/>
            <person name="Kyrpides N.C."/>
            <person name="Woyke T."/>
        </authorList>
    </citation>
    <scope>NUCLEOTIDE SEQUENCE</scope>
    <source>
        <strain evidence="1">GVMAG-M-3300009182-67</strain>
    </source>
</reference>
<accession>A0A6C0AYQ5</accession>
<dbReference type="EMBL" id="MN739039">
    <property type="protein sequence ID" value="QHS84940.1"/>
    <property type="molecule type" value="Genomic_DNA"/>
</dbReference>
<evidence type="ECO:0000313" key="1">
    <source>
        <dbReference type="EMBL" id="QHS84940.1"/>
    </source>
</evidence>
<organism evidence="1">
    <name type="scientific">viral metagenome</name>
    <dbReference type="NCBI Taxonomy" id="1070528"/>
    <lineage>
        <taxon>unclassified sequences</taxon>
        <taxon>metagenomes</taxon>
        <taxon>organismal metagenomes</taxon>
    </lineage>
</organism>
<proteinExistence type="predicted"/>
<sequence length="43" mass="5142">MGTTKNPLYSFSERKQKRFKNDFMAKAMKNLKDKLVKHKNILI</sequence>
<protein>
    <submittedName>
        <fullName evidence="1">Uncharacterized protein</fullName>
    </submittedName>
</protein>
<name>A0A6C0AYQ5_9ZZZZ</name>
<dbReference type="AlphaFoldDB" id="A0A6C0AYQ5"/>